<accession>A0A6J5KHU8</accession>
<proteinExistence type="predicted"/>
<evidence type="ECO:0000313" key="1">
    <source>
        <dbReference type="EMBL" id="CAB4120776.1"/>
    </source>
</evidence>
<dbReference type="EMBL" id="LR796135">
    <property type="protein sequence ID" value="CAB4120776.1"/>
    <property type="molecule type" value="Genomic_DNA"/>
</dbReference>
<gene>
    <name evidence="1" type="ORF">UFOVP5_13</name>
</gene>
<organism evidence="1">
    <name type="scientific">uncultured Caudovirales phage</name>
    <dbReference type="NCBI Taxonomy" id="2100421"/>
    <lineage>
        <taxon>Viruses</taxon>
        <taxon>Duplodnaviria</taxon>
        <taxon>Heunggongvirae</taxon>
        <taxon>Uroviricota</taxon>
        <taxon>Caudoviricetes</taxon>
        <taxon>Peduoviridae</taxon>
        <taxon>Maltschvirus</taxon>
        <taxon>Maltschvirus maltsch</taxon>
    </lineage>
</organism>
<reference evidence="1" key="1">
    <citation type="submission" date="2020-04" db="EMBL/GenBank/DDBJ databases">
        <authorList>
            <person name="Chiriac C."/>
            <person name="Salcher M."/>
            <person name="Ghai R."/>
            <person name="Kavagutti S V."/>
        </authorList>
    </citation>
    <scope>NUCLEOTIDE SEQUENCE</scope>
</reference>
<sequence length="87" mass="8685">MAASNPDLTLSETWQDLTATYAGMISVSSFVQCKGGYPCLIYWGGGSAPAGSAGAVLTSGNTAYGTAAKIWVRAVSGSAVIACGTTD</sequence>
<name>A0A6J5KHU8_9CAUD</name>
<protein>
    <submittedName>
        <fullName evidence="1">Uncharacterized protein</fullName>
    </submittedName>
</protein>